<dbReference type="EMBL" id="LAZR01005003">
    <property type="protein sequence ID" value="KKN03727.1"/>
    <property type="molecule type" value="Genomic_DNA"/>
</dbReference>
<organism evidence="2">
    <name type="scientific">marine sediment metagenome</name>
    <dbReference type="NCBI Taxonomy" id="412755"/>
    <lineage>
        <taxon>unclassified sequences</taxon>
        <taxon>metagenomes</taxon>
        <taxon>ecological metagenomes</taxon>
    </lineage>
</organism>
<comment type="caution">
    <text evidence="2">The sequence shown here is derived from an EMBL/GenBank/DDBJ whole genome shotgun (WGS) entry which is preliminary data.</text>
</comment>
<feature type="region of interest" description="Disordered" evidence="1">
    <location>
        <begin position="302"/>
        <end position="331"/>
    </location>
</feature>
<sequence>MVFPIRHETRLGDERKVDYRGLAVQTFSEWGLLFERMRVDTNMINMVSATTRLLDADDHEIPHSVHVLLNDIASFAWRVETALNSAVEQIDVTSKNKRFDTAYVENFLKAAFAEADKLLALKRMFPFNPFIDQQTFRRGRVAVFCNFHFENKVFIPNLTPWDTRYVVLDNDSKGIVWTGTKFYRPESVVISEYPVAAGHTTSGVDNEILFILARNTSEVWVGTGEAQSKVKGLDNKLGYVPVVYREVPMGSMLGDKNAIKFQGESGIFLIRDMFIELERIASIIQSINLKAVDQALQIQKPSAESAGNASPGKTVDELTAPGTTNETPEGSRYELMPLGQLQASFDRLLQMIESRIQKAVASRFPDIPQPRTATEIMLDAQEQGNIISPRLGTRGLLKQDLSYMLIRQTIAAAEKAKVQTVNLDGEEWEISKIKGDYKIEFKYHFEDPRMDAARQSLATAQRGLIPDRDIRINTLQREDWESDERQMRWEEDERLSPLVKLDRNIRGLLEDAKRGEPGAERQAKMLIIQMIPALRQAMEGLMTPNMPEELKPAQPLVPLLTQGNQGGVQNVG</sequence>
<reference evidence="2" key="1">
    <citation type="journal article" date="2015" name="Nature">
        <title>Complex archaea that bridge the gap between prokaryotes and eukaryotes.</title>
        <authorList>
            <person name="Spang A."/>
            <person name="Saw J.H."/>
            <person name="Jorgensen S.L."/>
            <person name="Zaremba-Niedzwiedzka K."/>
            <person name="Martijn J."/>
            <person name="Lind A.E."/>
            <person name="van Eijk R."/>
            <person name="Schleper C."/>
            <person name="Guy L."/>
            <person name="Ettema T.J."/>
        </authorList>
    </citation>
    <scope>NUCLEOTIDE SEQUENCE</scope>
</reference>
<evidence type="ECO:0000313" key="2">
    <source>
        <dbReference type="EMBL" id="KKN03727.1"/>
    </source>
</evidence>
<gene>
    <name evidence="2" type="ORF">LCGC14_1104860</name>
</gene>
<dbReference type="AlphaFoldDB" id="A0A0F9MWD7"/>
<accession>A0A0F9MWD7</accession>
<name>A0A0F9MWD7_9ZZZZ</name>
<evidence type="ECO:0000256" key="1">
    <source>
        <dbReference type="SAM" id="MobiDB-lite"/>
    </source>
</evidence>
<protein>
    <submittedName>
        <fullName evidence="2">Uncharacterized protein</fullName>
    </submittedName>
</protein>
<proteinExistence type="predicted"/>